<sequence>MKMRHVVLLLSLSLSLIAARYADAYPRDVKWREFQTDHFRVIFAEQHRQQAEALSRMVETIHQEMSRILNVDKKINTTIIVTDYLDDASLPNSVMLSQFGGNIVLQLGEMKTGWPSLGMDVKEWMMIQFIYQYTNVMRHHLDTFWRKLFSLGYVDNGFSGWMEGGMVVYMANQLLDKQSRLPAIDMILRTDATNGGLSSLKQKSVGGVPSYNGNPAIFAYGYSFLQYLADTYGAESLVKLIHAQRNNIPFPFFTKDAFVEAYGKSFKILEEEWSNYARVIYAQQITEIQAHPLTNSSSLTAAGYGIQRPALSPDGQFVYYVETTPDNSPALIRQRLSDGEKTRMTSGNIGETYSITADGRYLYFSKTDLYHAYYQRSDIYRLDLNNFHVTRLTKGERAFDPAVTPDGSAIVYVKQEGASSILMRWDAQSGQKTILAKTSDWALIRQLTFSSDGSKLAAQTLTRDGKQGFVIMQPDGTQIGTILYDMNQKGAPMWGVNDRYLFFHSALSGVPNIFAYDLTDNTLYQVTNVLTGAFEPCVSSNGQTLLFTQYSRKGFDIQQMPLGQVNWQATVPAQPNSGNTLTAAPTTIGKESRYKAYSTMLPATFPIWGSDEEGFQLGLEFAGSDALNRHKYSLSAMYGFESNRFDLEGEYINNQFFPSIGLFGYSKGRGYGDLFIDKNGKDEDYWELQQGGGIEIGFPLYRTNRTDAFLTAGYEYKEIEHLTALDKLSAPYPDEGALGNASSRFILRSYEEYQNSISPEKGALTSVRYRRYDEMFGSDFNISELVGDLNLFVPMPFKHHVLFLRGAGGISDGDTLQQGLFQLGGYMWNFETQVIYEPTFYLRGYKENVFKGDRFALATAEYRLPLWYANRAIFSGLFFLESFAGSVFWEAGDAWKDATEDAELESSAGGDLSARFVYKRLHLQGHAGVAHGFDEDKGETQVYFKMRFLFF</sequence>
<dbReference type="HOGENOM" id="CLU_012701_0_0_0"/>
<keyword evidence="2" id="KW-0732">Signal</keyword>
<dbReference type="STRING" id="1499966.U14_04659"/>
<feature type="signal peptide" evidence="2">
    <location>
        <begin position="1"/>
        <end position="24"/>
    </location>
</feature>
<dbReference type="Pfam" id="PF07676">
    <property type="entry name" value="PD40"/>
    <property type="match status" value="1"/>
</dbReference>
<dbReference type="Gene3D" id="2.120.10.30">
    <property type="entry name" value="TolB, C-terminal domain"/>
    <property type="match status" value="2"/>
</dbReference>
<keyword evidence="4" id="KW-1185">Reference proteome</keyword>
<gene>
    <name evidence="3" type="ORF">U14_04659</name>
</gene>
<dbReference type="EMBL" id="DF820459">
    <property type="protein sequence ID" value="GAK53394.1"/>
    <property type="molecule type" value="Genomic_DNA"/>
</dbReference>
<dbReference type="Gene3D" id="2.40.160.50">
    <property type="entry name" value="membrane protein fhac: a member of the omp85/tpsb transporter family"/>
    <property type="match status" value="1"/>
</dbReference>
<comment type="similarity">
    <text evidence="1">Belongs to the TolB family.</text>
</comment>
<dbReference type="PANTHER" id="PTHR36842">
    <property type="entry name" value="PROTEIN TOLB HOMOLOG"/>
    <property type="match status" value="1"/>
</dbReference>
<reference evidence="3" key="1">
    <citation type="journal article" date="2015" name="PeerJ">
        <title>First genomic representation of candidate bacterial phylum KSB3 points to enhanced environmental sensing as a trigger of wastewater bulking.</title>
        <authorList>
            <person name="Sekiguchi Y."/>
            <person name="Ohashi A."/>
            <person name="Parks D.H."/>
            <person name="Yamauchi T."/>
            <person name="Tyson G.W."/>
            <person name="Hugenholtz P."/>
        </authorList>
    </citation>
    <scope>NUCLEOTIDE SEQUENCE [LARGE SCALE GENOMIC DNA]</scope>
</reference>
<organism evidence="3">
    <name type="scientific">Candidatus Moduliflexus flocculans</name>
    <dbReference type="NCBI Taxonomy" id="1499966"/>
    <lineage>
        <taxon>Bacteria</taxon>
        <taxon>Candidatus Moduliflexota</taxon>
        <taxon>Candidatus Moduliflexia</taxon>
        <taxon>Candidatus Moduliflexales</taxon>
        <taxon>Candidatus Moduliflexaceae</taxon>
    </lineage>
</organism>
<proteinExistence type="inferred from homology"/>
<evidence type="ECO:0000256" key="1">
    <source>
        <dbReference type="ARBA" id="ARBA00009820"/>
    </source>
</evidence>
<dbReference type="SUPFAM" id="SSF82171">
    <property type="entry name" value="DPP6 N-terminal domain-like"/>
    <property type="match status" value="1"/>
</dbReference>
<dbReference type="PANTHER" id="PTHR36842:SF1">
    <property type="entry name" value="PROTEIN TOLB"/>
    <property type="match status" value="1"/>
</dbReference>
<dbReference type="AlphaFoldDB" id="A0A0S6W4F9"/>
<dbReference type="InterPro" id="IPR011659">
    <property type="entry name" value="WD40"/>
</dbReference>
<evidence type="ECO:0000256" key="2">
    <source>
        <dbReference type="SAM" id="SignalP"/>
    </source>
</evidence>
<accession>A0A0S6W4F9</accession>
<name>A0A0S6W4F9_9BACT</name>
<dbReference type="InterPro" id="IPR011042">
    <property type="entry name" value="6-blade_b-propeller_TolB-like"/>
</dbReference>
<evidence type="ECO:0000313" key="3">
    <source>
        <dbReference type="EMBL" id="GAK53394.1"/>
    </source>
</evidence>
<feature type="chain" id="PRO_5006631627" evidence="2">
    <location>
        <begin position="25"/>
        <end position="951"/>
    </location>
</feature>
<evidence type="ECO:0000313" key="4">
    <source>
        <dbReference type="Proteomes" id="UP000030700"/>
    </source>
</evidence>
<protein>
    <submittedName>
        <fullName evidence="3">WD40 domain protein beta Propeller</fullName>
    </submittedName>
</protein>
<dbReference type="Proteomes" id="UP000030700">
    <property type="component" value="Unassembled WGS sequence"/>
</dbReference>